<evidence type="ECO:0000256" key="1">
    <source>
        <dbReference type="SAM" id="MobiDB-lite"/>
    </source>
</evidence>
<dbReference type="EMBL" id="CP039345">
    <property type="protein sequence ID" value="QCD78718.1"/>
    <property type="molecule type" value="Genomic_DNA"/>
</dbReference>
<reference evidence="2 3" key="1">
    <citation type="submission" date="2019-04" db="EMBL/GenBank/DDBJ databases">
        <title>An improved genome assembly and genetic linkage map for asparagus bean, Vigna unguiculata ssp. sesquipedialis.</title>
        <authorList>
            <person name="Xia Q."/>
            <person name="Zhang R."/>
            <person name="Dong Y."/>
        </authorList>
    </citation>
    <scope>NUCLEOTIDE SEQUENCE [LARGE SCALE GENOMIC DNA]</scope>
    <source>
        <tissue evidence="2">Leaf</tissue>
    </source>
</reference>
<gene>
    <name evidence="2" type="ORF">DEO72_LG1g2354</name>
</gene>
<accession>A0A4D6KM81</accession>
<feature type="region of interest" description="Disordered" evidence="1">
    <location>
        <begin position="1"/>
        <end position="29"/>
    </location>
</feature>
<evidence type="ECO:0000313" key="3">
    <source>
        <dbReference type="Proteomes" id="UP000501690"/>
    </source>
</evidence>
<feature type="compositionally biased region" description="Polar residues" evidence="1">
    <location>
        <begin position="9"/>
        <end position="29"/>
    </location>
</feature>
<protein>
    <submittedName>
        <fullName evidence="2">Uncharacterized protein</fullName>
    </submittedName>
</protein>
<sequence>MNKTRAKTNHNINYAGINTTQDGDNSPRQTYSHTIVKPHAREINRKRLTSMISSNINNANRTMNKTRAKTNHNINYAGINTTQWVLHCQAVWNQVPHSDARGTPGGFGVELVREERFLHCCG</sequence>
<name>A0A4D6KM81_VIGUN</name>
<evidence type="ECO:0000313" key="2">
    <source>
        <dbReference type="EMBL" id="QCD78718.1"/>
    </source>
</evidence>
<dbReference type="Proteomes" id="UP000501690">
    <property type="component" value="Linkage Group LG1"/>
</dbReference>
<keyword evidence="3" id="KW-1185">Reference proteome</keyword>
<organism evidence="2 3">
    <name type="scientific">Vigna unguiculata</name>
    <name type="common">Cowpea</name>
    <dbReference type="NCBI Taxonomy" id="3917"/>
    <lineage>
        <taxon>Eukaryota</taxon>
        <taxon>Viridiplantae</taxon>
        <taxon>Streptophyta</taxon>
        <taxon>Embryophyta</taxon>
        <taxon>Tracheophyta</taxon>
        <taxon>Spermatophyta</taxon>
        <taxon>Magnoliopsida</taxon>
        <taxon>eudicotyledons</taxon>
        <taxon>Gunneridae</taxon>
        <taxon>Pentapetalae</taxon>
        <taxon>rosids</taxon>
        <taxon>fabids</taxon>
        <taxon>Fabales</taxon>
        <taxon>Fabaceae</taxon>
        <taxon>Papilionoideae</taxon>
        <taxon>50 kb inversion clade</taxon>
        <taxon>NPAAA clade</taxon>
        <taxon>indigoferoid/millettioid clade</taxon>
        <taxon>Phaseoleae</taxon>
        <taxon>Vigna</taxon>
    </lineage>
</organism>
<dbReference type="AlphaFoldDB" id="A0A4D6KM81"/>
<proteinExistence type="predicted"/>